<comment type="caution">
    <text evidence="1">The sequence shown here is derived from an EMBL/GenBank/DDBJ whole genome shotgun (WGS) entry which is preliminary data.</text>
</comment>
<evidence type="ECO:0000313" key="1">
    <source>
        <dbReference type="EMBL" id="KKT86446.1"/>
    </source>
</evidence>
<dbReference type="EMBL" id="LCJW01000011">
    <property type="protein sequence ID" value="KKT86446.1"/>
    <property type="molecule type" value="Genomic_DNA"/>
</dbReference>
<dbReference type="AlphaFoldDB" id="A0A0G1KS20"/>
<sequence>MDTHRLLQILSESTYQLRKGAEVVEHKEGNVDVTELYSLPHESDINAGVKVDCHFIVIAVDKPTAKKYKDEVLQILNDWPSEAWGQPTPKLENGPSYIHVGGVLGDQGAAFQLFALGQVLGFWKVITPATMGIIGSDADELAGNGFVMIDGFKK</sequence>
<accession>A0A0G1KS20</accession>
<organism evidence="1 2">
    <name type="scientific">Candidatus Collierbacteria bacterium GW2011_GWA2_44_99</name>
    <dbReference type="NCBI Taxonomy" id="1618380"/>
    <lineage>
        <taxon>Bacteria</taxon>
        <taxon>Candidatus Collieribacteriota</taxon>
    </lineage>
</organism>
<protein>
    <submittedName>
        <fullName evidence="1">Uncharacterized protein</fullName>
    </submittedName>
</protein>
<proteinExistence type="predicted"/>
<dbReference type="Proteomes" id="UP000034797">
    <property type="component" value="Unassembled WGS sequence"/>
</dbReference>
<evidence type="ECO:0000313" key="2">
    <source>
        <dbReference type="Proteomes" id="UP000034797"/>
    </source>
</evidence>
<gene>
    <name evidence="1" type="ORF">UW84_C0011G0013</name>
</gene>
<name>A0A0G1KS20_9BACT</name>
<reference evidence="1 2" key="1">
    <citation type="journal article" date="2015" name="Nature">
        <title>rRNA introns, odd ribosomes, and small enigmatic genomes across a large radiation of phyla.</title>
        <authorList>
            <person name="Brown C.T."/>
            <person name="Hug L.A."/>
            <person name="Thomas B.C."/>
            <person name="Sharon I."/>
            <person name="Castelle C.J."/>
            <person name="Singh A."/>
            <person name="Wilkins M.J."/>
            <person name="Williams K.H."/>
            <person name="Banfield J.F."/>
        </authorList>
    </citation>
    <scope>NUCLEOTIDE SEQUENCE [LARGE SCALE GENOMIC DNA]</scope>
</reference>